<feature type="compositionally biased region" description="Basic and acidic residues" evidence="1">
    <location>
        <begin position="1"/>
        <end position="11"/>
    </location>
</feature>
<name>A0A8J3EZ36_9ACTN</name>
<dbReference type="OrthoDB" id="10013338at2"/>
<reference evidence="2" key="2">
    <citation type="submission" date="2020-09" db="EMBL/GenBank/DDBJ databases">
        <authorList>
            <person name="Sun Q."/>
            <person name="Zhou Y."/>
        </authorList>
    </citation>
    <scope>NUCLEOTIDE SEQUENCE</scope>
    <source>
        <strain evidence="2">CGMCC 1.14988</strain>
    </source>
</reference>
<evidence type="ECO:0000313" key="2">
    <source>
        <dbReference type="EMBL" id="GGI09104.1"/>
    </source>
</evidence>
<feature type="region of interest" description="Disordered" evidence="1">
    <location>
        <begin position="67"/>
        <end position="95"/>
    </location>
</feature>
<accession>A0A8J3EZ36</accession>
<dbReference type="RefSeq" id="WP_130650231.1">
    <property type="nucleotide sequence ID" value="NZ_BMHA01000014.1"/>
</dbReference>
<feature type="region of interest" description="Disordered" evidence="1">
    <location>
        <begin position="1"/>
        <end position="49"/>
    </location>
</feature>
<dbReference type="AlphaFoldDB" id="A0A8J3EZ36"/>
<dbReference type="Proteomes" id="UP000650511">
    <property type="component" value="Unassembled WGS sequence"/>
</dbReference>
<protein>
    <submittedName>
        <fullName evidence="2">Uncharacterized protein</fullName>
    </submittedName>
</protein>
<evidence type="ECO:0000313" key="3">
    <source>
        <dbReference type="Proteomes" id="UP000650511"/>
    </source>
</evidence>
<proteinExistence type="predicted"/>
<keyword evidence="3" id="KW-1185">Reference proteome</keyword>
<dbReference type="EMBL" id="BMHA01000014">
    <property type="protein sequence ID" value="GGI09104.1"/>
    <property type="molecule type" value="Genomic_DNA"/>
</dbReference>
<comment type="caution">
    <text evidence="2">The sequence shown here is derived from an EMBL/GenBank/DDBJ whole genome shotgun (WGS) entry which is preliminary data.</text>
</comment>
<sequence>MDTDTRREPPHPDVVTADPARGDAADRPVAPAVPAQQELPFDDESDQPIPYALTARARRTVAPASLPALRIVGGDPDGPDGDPGGEADPHDTRPARARALRRAGLDVRTIASRLSVDDLLVRAWVGETLTAVLPEPTDGASARGGATADGAAVADGAAGEIRRLAAAGAAVRLQRDPAFAAGVGLLTAVSEADAHALTLAGPRAEVVVRALGWLRTTADLDDRRVRVVLRVGRAVAADASRHEWATRLRVPVTRVTVTRWAAPPFPTASEVLVRVRDPQLAARVGGWCDALLAGAESAPAEAF</sequence>
<reference evidence="2" key="1">
    <citation type="journal article" date="2014" name="Int. J. Syst. Evol. Microbiol.">
        <title>Complete genome sequence of Corynebacterium casei LMG S-19264T (=DSM 44701T), isolated from a smear-ripened cheese.</title>
        <authorList>
            <consortium name="US DOE Joint Genome Institute (JGI-PGF)"/>
            <person name="Walter F."/>
            <person name="Albersmeier A."/>
            <person name="Kalinowski J."/>
            <person name="Ruckert C."/>
        </authorList>
    </citation>
    <scope>NUCLEOTIDE SEQUENCE</scope>
    <source>
        <strain evidence="2">CGMCC 1.14988</strain>
    </source>
</reference>
<evidence type="ECO:0000256" key="1">
    <source>
        <dbReference type="SAM" id="MobiDB-lite"/>
    </source>
</evidence>
<gene>
    <name evidence="2" type="ORF">GCM10011354_32420</name>
</gene>
<organism evidence="2 3">
    <name type="scientific">Egicoccus halophilus</name>
    <dbReference type="NCBI Taxonomy" id="1670830"/>
    <lineage>
        <taxon>Bacteria</taxon>
        <taxon>Bacillati</taxon>
        <taxon>Actinomycetota</taxon>
        <taxon>Nitriliruptoria</taxon>
        <taxon>Egicoccales</taxon>
        <taxon>Egicoccaceae</taxon>
        <taxon>Egicoccus</taxon>
    </lineage>
</organism>